<protein>
    <submittedName>
        <fullName evidence="1">Uncharacterized protein</fullName>
    </submittedName>
</protein>
<name>A0A151PI38_ALLMI</name>
<comment type="caution">
    <text evidence="1">The sequence shown here is derived from an EMBL/GenBank/DDBJ whole genome shotgun (WGS) entry which is preliminary data.</text>
</comment>
<dbReference type="EMBL" id="AKHW03000179">
    <property type="protein sequence ID" value="KYO48678.1"/>
    <property type="molecule type" value="Genomic_DNA"/>
</dbReference>
<organism evidence="1 2">
    <name type="scientific">Alligator mississippiensis</name>
    <name type="common">American alligator</name>
    <dbReference type="NCBI Taxonomy" id="8496"/>
    <lineage>
        <taxon>Eukaryota</taxon>
        <taxon>Metazoa</taxon>
        <taxon>Chordata</taxon>
        <taxon>Craniata</taxon>
        <taxon>Vertebrata</taxon>
        <taxon>Euteleostomi</taxon>
        <taxon>Archelosauria</taxon>
        <taxon>Archosauria</taxon>
        <taxon>Crocodylia</taxon>
        <taxon>Alligatoridae</taxon>
        <taxon>Alligatorinae</taxon>
        <taxon>Alligator</taxon>
    </lineage>
</organism>
<gene>
    <name evidence="1" type="ORF">Y1Q_0004073</name>
</gene>
<reference evidence="1 2" key="1">
    <citation type="journal article" date="2012" name="Genome Biol.">
        <title>Sequencing three crocodilian genomes to illuminate the evolution of archosaurs and amniotes.</title>
        <authorList>
            <person name="St John J.A."/>
            <person name="Braun E.L."/>
            <person name="Isberg S.R."/>
            <person name="Miles L.G."/>
            <person name="Chong A.Y."/>
            <person name="Gongora J."/>
            <person name="Dalzell P."/>
            <person name="Moran C."/>
            <person name="Bed'hom B."/>
            <person name="Abzhanov A."/>
            <person name="Burgess S.C."/>
            <person name="Cooksey A.M."/>
            <person name="Castoe T.A."/>
            <person name="Crawford N.G."/>
            <person name="Densmore L.D."/>
            <person name="Drew J.C."/>
            <person name="Edwards S.V."/>
            <person name="Faircloth B.C."/>
            <person name="Fujita M.K."/>
            <person name="Greenwold M.J."/>
            <person name="Hoffmann F.G."/>
            <person name="Howard J.M."/>
            <person name="Iguchi T."/>
            <person name="Janes D.E."/>
            <person name="Khan S.Y."/>
            <person name="Kohno S."/>
            <person name="de Koning A.J."/>
            <person name="Lance S.L."/>
            <person name="McCarthy F.M."/>
            <person name="McCormack J.E."/>
            <person name="Merchant M.E."/>
            <person name="Peterson D.G."/>
            <person name="Pollock D.D."/>
            <person name="Pourmand N."/>
            <person name="Raney B.J."/>
            <person name="Roessler K.A."/>
            <person name="Sanford J.R."/>
            <person name="Sawyer R.H."/>
            <person name="Schmidt C.J."/>
            <person name="Triplett E.W."/>
            <person name="Tuberville T.D."/>
            <person name="Venegas-Anaya M."/>
            <person name="Howard J.T."/>
            <person name="Jarvis E.D."/>
            <person name="Guillette L.J.Jr."/>
            <person name="Glenn T.C."/>
            <person name="Green R.E."/>
            <person name="Ray D.A."/>
        </authorList>
    </citation>
    <scope>NUCLEOTIDE SEQUENCE [LARGE SCALE GENOMIC DNA]</scope>
    <source>
        <strain evidence="1">KSC_2009_1</strain>
    </source>
</reference>
<evidence type="ECO:0000313" key="2">
    <source>
        <dbReference type="Proteomes" id="UP000050525"/>
    </source>
</evidence>
<sequence>MLLPGEAPCNGASCLHRSLLCRSWDSTRSGGDPGPSFPVESQDWHGRKLAPSCQASPGGTKWTFRTEIVNKGHLVLYTTCRKILMSEELVGFSGLTLDLR</sequence>
<evidence type="ECO:0000313" key="1">
    <source>
        <dbReference type="EMBL" id="KYO48678.1"/>
    </source>
</evidence>
<dbReference type="Proteomes" id="UP000050525">
    <property type="component" value="Unassembled WGS sequence"/>
</dbReference>
<accession>A0A151PI38</accession>
<proteinExistence type="predicted"/>
<keyword evidence="2" id="KW-1185">Reference proteome</keyword>
<dbReference type="AlphaFoldDB" id="A0A151PI38"/>